<feature type="compositionally biased region" description="Pro residues" evidence="1">
    <location>
        <begin position="55"/>
        <end position="72"/>
    </location>
</feature>
<evidence type="ECO:0000313" key="2">
    <source>
        <dbReference type="EMBL" id="GHH83191.1"/>
    </source>
</evidence>
<reference evidence="2" key="2">
    <citation type="submission" date="2020-09" db="EMBL/GenBank/DDBJ databases">
        <authorList>
            <person name="Sun Q."/>
            <person name="Zhou Y."/>
        </authorList>
    </citation>
    <scope>NUCLEOTIDE SEQUENCE</scope>
    <source>
        <strain evidence="2">CGMCC 4.7403</strain>
    </source>
</reference>
<feature type="compositionally biased region" description="Low complexity" evidence="1">
    <location>
        <begin position="1"/>
        <end position="10"/>
    </location>
</feature>
<comment type="caution">
    <text evidence="2">The sequence shown here is derived from an EMBL/GenBank/DDBJ whole genome shotgun (WGS) entry which is preliminary data.</text>
</comment>
<feature type="compositionally biased region" description="Low complexity" evidence="1">
    <location>
        <begin position="19"/>
        <end position="30"/>
    </location>
</feature>
<evidence type="ECO:0000256" key="1">
    <source>
        <dbReference type="SAM" id="MobiDB-lite"/>
    </source>
</evidence>
<reference evidence="2" key="1">
    <citation type="journal article" date="2014" name="Int. J. Syst. Evol. Microbiol.">
        <title>Complete genome sequence of Corynebacterium casei LMG S-19264T (=DSM 44701T), isolated from a smear-ripened cheese.</title>
        <authorList>
            <consortium name="US DOE Joint Genome Institute (JGI-PGF)"/>
            <person name="Walter F."/>
            <person name="Albersmeier A."/>
            <person name="Kalinowski J."/>
            <person name="Ruckert C."/>
        </authorList>
    </citation>
    <scope>NUCLEOTIDE SEQUENCE</scope>
    <source>
        <strain evidence="2">CGMCC 4.7403</strain>
    </source>
</reference>
<protein>
    <submittedName>
        <fullName evidence="2">Uncharacterized protein</fullName>
    </submittedName>
</protein>
<dbReference type="AlphaFoldDB" id="A0A919GFT9"/>
<proteinExistence type="predicted"/>
<organism evidence="2 3">
    <name type="scientific">Streptomyces capitiformicae</name>
    <dbReference type="NCBI Taxonomy" id="2014920"/>
    <lineage>
        <taxon>Bacteria</taxon>
        <taxon>Bacillati</taxon>
        <taxon>Actinomycetota</taxon>
        <taxon>Actinomycetes</taxon>
        <taxon>Kitasatosporales</taxon>
        <taxon>Streptomycetaceae</taxon>
        <taxon>Streptomyces</taxon>
    </lineage>
</organism>
<dbReference type="RefSeq" id="WP_189781055.1">
    <property type="nucleotide sequence ID" value="NZ_BNAT01000002.1"/>
</dbReference>
<name>A0A919GFT9_9ACTN</name>
<evidence type="ECO:0000313" key="3">
    <source>
        <dbReference type="Proteomes" id="UP000603227"/>
    </source>
</evidence>
<gene>
    <name evidence="2" type="ORF">GCM10017771_09380</name>
</gene>
<dbReference type="EMBL" id="BNAT01000002">
    <property type="protein sequence ID" value="GHH83191.1"/>
    <property type="molecule type" value="Genomic_DNA"/>
</dbReference>
<dbReference type="Proteomes" id="UP000603227">
    <property type="component" value="Unassembled WGS sequence"/>
</dbReference>
<keyword evidence="3" id="KW-1185">Reference proteome</keyword>
<feature type="compositionally biased region" description="Acidic residues" evidence="1">
    <location>
        <begin position="34"/>
        <end position="47"/>
    </location>
</feature>
<accession>A0A919GFT9</accession>
<feature type="region of interest" description="Disordered" evidence="1">
    <location>
        <begin position="1"/>
        <end position="98"/>
    </location>
</feature>
<sequence>MGSGTSGRSSPFPPPFPPFGGTAFPDGFARPDAEADADGAPEAEASGEAEARRFPFPPFPAEYPVSPPPATAEPPSGASPPRCAAEGEGPGFRPSSPTLIQPAAAATAMTVAARRTGTYKARTAATSEGA</sequence>